<gene>
    <name evidence="1" type="ORF">PGT21_009159</name>
</gene>
<dbReference type="Proteomes" id="UP000324748">
    <property type="component" value="Unassembled WGS sequence"/>
</dbReference>
<dbReference type="AlphaFoldDB" id="A0A5B0PTD2"/>
<name>A0A5B0PTD2_PUCGR</name>
<keyword evidence="2" id="KW-1185">Reference proteome</keyword>
<organism evidence="1 2">
    <name type="scientific">Puccinia graminis f. sp. tritici</name>
    <dbReference type="NCBI Taxonomy" id="56615"/>
    <lineage>
        <taxon>Eukaryota</taxon>
        <taxon>Fungi</taxon>
        <taxon>Dikarya</taxon>
        <taxon>Basidiomycota</taxon>
        <taxon>Pucciniomycotina</taxon>
        <taxon>Pucciniomycetes</taxon>
        <taxon>Pucciniales</taxon>
        <taxon>Pucciniaceae</taxon>
        <taxon>Puccinia</taxon>
    </lineage>
</organism>
<comment type="caution">
    <text evidence="1">The sequence shown here is derived from an EMBL/GenBank/DDBJ whole genome shotgun (WGS) entry which is preliminary data.</text>
</comment>
<protein>
    <submittedName>
        <fullName evidence="1">Uncharacterized protein</fullName>
    </submittedName>
</protein>
<evidence type="ECO:0000313" key="1">
    <source>
        <dbReference type="EMBL" id="KAA1103179.1"/>
    </source>
</evidence>
<reference evidence="1 2" key="1">
    <citation type="submission" date="2019-05" db="EMBL/GenBank/DDBJ databases">
        <title>Emergence of the Ug99 lineage of the wheat stem rust pathogen through somatic hybridization.</title>
        <authorList>
            <person name="Li F."/>
            <person name="Upadhyaya N.M."/>
            <person name="Sperschneider J."/>
            <person name="Matny O."/>
            <person name="Nguyen-Phuc H."/>
            <person name="Mago R."/>
            <person name="Raley C."/>
            <person name="Miller M.E."/>
            <person name="Silverstein K.A.T."/>
            <person name="Henningsen E."/>
            <person name="Hirsch C.D."/>
            <person name="Visser B."/>
            <person name="Pretorius Z.A."/>
            <person name="Steffenson B.J."/>
            <person name="Schwessinger B."/>
            <person name="Dodds P.N."/>
            <person name="Figueroa M."/>
        </authorList>
    </citation>
    <scope>NUCLEOTIDE SEQUENCE [LARGE SCALE GENOMIC DNA]</scope>
    <source>
        <strain evidence="1">21-0</strain>
    </source>
</reference>
<evidence type="ECO:0000313" key="2">
    <source>
        <dbReference type="Proteomes" id="UP000324748"/>
    </source>
</evidence>
<sequence>MPRVEDSSHYYVVCDDPRSLAMCDNTYRTKLVPGVSPHIGADKTSAQLMLGSEPSTRHVMFNFCAPPKGPKHVHEIPNLTKYLPPTAAYGFKSPPQPQRITVFGGDLK</sequence>
<proteinExistence type="predicted"/>
<dbReference type="EMBL" id="VSWC01000042">
    <property type="protein sequence ID" value="KAA1103179.1"/>
    <property type="molecule type" value="Genomic_DNA"/>
</dbReference>
<accession>A0A5B0PTD2</accession>